<organism evidence="2 3">
    <name type="scientific">Coniochaeta ligniaria NRRL 30616</name>
    <dbReference type="NCBI Taxonomy" id="1408157"/>
    <lineage>
        <taxon>Eukaryota</taxon>
        <taxon>Fungi</taxon>
        <taxon>Dikarya</taxon>
        <taxon>Ascomycota</taxon>
        <taxon>Pezizomycotina</taxon>
        <taxon>Sordariomycetes</taxon>
        <taxon>Sordariomycetidae</taxon>
        <taxon>Coniochaetales</taxon>
        <taxon>Coniochaetaceae</taxon>
        <taxon>Coniochaeta</taxon>
    </lineage>
</organism>
<dbReference type="Proteomes" id="UP000182658">
    <property type="component" value="Unassembled WGS sequence"/>
</dbReference>
<keyword evidence="1" id="KW-1133">Transmembrane helix</keyword>
<gene>
    <name evidence="2" type="ORF">CONLIGDRAFT_503352</name>
</gene>
<evidence type="ECO:0000256" key="1">
    <source>
        <dbReference type="SAM" id="Phobius"/>
    </source>
</evidence>
<dbReference type="AlphaFoldDB" id="A0A1J7IEA7"/>
<accession>A0A1J7IEA7</accession>
<dbReference type="OrthoDB" id="5243619at2759"/>
<dbReference type="EMBL" id="KV875101">
    <property type="protein sequence ID" value="OIW25749.1"/>
    <property type="molecule type" value="Genomic_DNA"/>
</dbReference>
<evidence type="ECO:0000313" key="2">
    <source>
        <dbReference type="EMBL" id="OIW25749.1"/>
    </source>
</evidence>
<protein>
    <submittedName>
        <fullName evidence="2">Uncharacterized protein</fullName>
    </submittedName>
</protein>
<keyword evidence="1" id="KW-0812">Transmembrane</keyword>
<proteinExistence type="predicted"/>
<sequence>MATARVMADMAVKAVNFTVHMLRSATSLPTRTAGQLWARRASLKHWHVWGALVAILALAFTILAFWITLDANRYARWTAQKDFMLICADEVRCSYIALLNPHRFLILIEPLTVNTPA</sequence>
<feature type="transmembrane region" description="Helical" evidence="1">
    <location>
        <begin position="46"/>
        <end position="67"/>
    </location>
</feature>
<keyword evidence="3" id="KW-1185">Reference proteome</keyword>
<keyword evidence="1" id="KW-0472">Membrane</keyword>
<dbReference type="InParanoid" id="A0A1J7IEA7"/>
<evidence type="ECO:0000313" key="3">
    <source>
        <dbReference type="Proteomes" id="UP000182658"/>
    </source>
</evidence>
<reference evidence="2 3" key="1">
    <citation type="submission" date="2016-10" db="EMBL/GenBank/DDBJ databases">
        <title>Draft genome sequence of Coniochaeta ligniaria NRRL30616, a lignocellulolytic fungus for bioabatement of inhibitors in plant biomass hydrolysates.</title>
        <authorList>
            <consortium name="DOE Joint Genome Institute"/>
            <person name="Jimenez D.J."/>
            <person name="Hector R.E."/>
            <person name="Riley R."/>
            <person name="Sun H."/>
            <person name="Grigoriev I.V."/>
            <person name="Van Elsas J.D."/>
            <person name="Nichols N.N."/>
        </authorList>
    </citation>
    <scope>NUCLEOTIDE SEQUENCE [LARGE SCALE GENOMIC DNA]</scope>
    <source>
        <strain evidence="2 3">NRRL 30616</strain>
    </source>
</reference>
<name>A0A1J7IEA7_9PEZI</name>